<reference evidence="6 7" key="1">
    <citation type="journal article" date="2018" name="Syst. Appl. Microbiol.">
        <title>Corynebacterium heidelbergense sp. nov., isolated from the preen glands of Egyptian geese (Alopochen aegyptiacus).</title>
        <authorList>
            <person name="Braun M.S."/>
            <person name="Wang E."/>
            <person name="Zimmermann S."/>
            <person name="Wink M."/>
        </authorList>
    </citation>
    <scope>NUCLEOTIDE SEQUENCE [LARGE SCALE GENOMIC DNA]</scope>
    <source>
        <strain evidence="6 7">647</strain>
    </source>
</reference>
<dbReference type="InterPro" id="IPR035985">
    <property type="entry name" value="Ubiquitin-activating_enz"/>
</dbReference>
<evidence type="ECO:0000256" key="4">
    <source>
        <dbReference type="SAM" id="Phobius"/>
    </source>
</evidence>
<dbReference type="SUPFAM" id="SSF52821">
    <property type="entry name" value="Rhodanese/Cell cycle control phosphatase"/>
    <property type="match status" value="1"/>
</dbReference>
<dbReference type="Proteomes" id="UP000251577">
    <property type="component" value="Unassembled WGS sequence"/>
</dbReference>
<keyword evidence="6" id="KW-0548">Nucleotidyltransferase</keyword>
<dbReference type="Gene3D" id="3.40.250.10">
    <property type="entry name" value="Rhodanese-like domain"/>
    <property type="match status" value="1"/>
</dbReference>
<dbReference type="EMBL" id="QHCV01000027">
    <property type="protein sequence ID" value="RAV32331.1"/>
    <property type="molecule type" value="Genomic_DNA"/>
</dbReference>
<dbReference type="Pfam" id="PF00581">
    <property type="entry name" value="Rhodanese"/>
    <property type="match status" value="1"/>
</dbReference>
<protein>
    <submittedName>
        <fullName evidence="6">Adenylyltransferase/sulfurtransferase MoeZ</fullName>
    </submittedName>
</protein>
<dbReference type="GO" id="GO:0004792">
    <property type="term" value="F:thiosulfate-cyanide sulfurtransferase activity"/>
    <property type="evidence" value="ECO:0007669"/>
    <property type="project" value="TreeGrafter"/>
</dbReference>
<dbReference type="GO" id="GO:0005524">
    <property type="term" value="F:ATP binding"/>
    <property type="evidence" value="ECO:0007669"/>
    <property type="project" value="UniProtKB-KW"/>
</dbReference>
<keyword evidence="2" id="KW-0547">Nucleotide-binding</keyword>
<feature type="transmembrane region" description="Helical" evidence="4">
    <location>
        <begin position="35"/>
        <end position="62"/>
    </location>
</feature>
<dbReference type="GO" id="GO:0005829">
    <property type="term" value="C:cytosol"/>
    <property type="evidence" value="ECO:0007669"/>
    <property type="project" value="TreeGrafter"/>
</dbReference>
<dbReference type="InterPro" id="IPR036873">
    <property type="entry name" value="Rhodanese-like_dom_sf"/>
</dbReference>
<dbReference type="PANTHER" id="PTHR10953:SF102">
    <property type="entry name" value="ADENYLYLTRANSFERASE AND SULFURTRANSFERASE MOCS3"/>
    <property type="match status" value="1"/>
</dbReference>
<dbReference type="InterPro" id="IPR000594">
    <property type="entry name" value="ThiF_NAD_FAD-bd"/>
</dbReference>
<comment type="caution">
    <text evidence="6">The sequence shown here is derived from an EMBL/GenBank/DDBJ whole genome shotgun (WGS) entry which is preliminary data.</text>
</comment>
<keyword evidence="4" id="KW-0812">Transmembrane</keyword>
<dbReference type="AlphaFoldDB" id="A0A364V6T4"/>
<organism evidence="6 7">
    <name type="scientific">Corynebacterium heidelbergense</name>
    <dbReference type="NCBI Taxonomy" id="2055947"/>
    <lineage>
        <taxon>Bacteria</taxon>
        <taxon>Bacillati</taxon>
        <taxon>Actinomycetota</taxon>
        <taxon>Actinomycetes</taxon>
        <taxon>Mycobacteriales</taxon>
        <taxon>Corynebacteriaceae</taxon>
        <taxon>Corynebacterium</taxon>
    </lineage>
</organism>
<gene>
    <name evidence="6" type="ORF">DLJ54_03840</name>
</gene>
<dbReference type="RefSeq" id="WP_113630502.1">
    <property type="nucleotide sequence ID" value="NZ_QHCV01000027.1"/>
</dbReference>
<evidence type="ECO:0000313" key="7">
    <source>
        <dbReference type="Proteomes" id="UP000251577"/>
    </source>
</evidence>
<dbReference type="GO" id="GO:0008641">
    <property type="term" value="F:ubiquitin-like modifier activating enzyme activity"/>
    <property type="evidence" value="ECO:0007669"/>
    <property type="project" value="InterPro"/>
</dbReference>
<keyword evidence="1 6" id="KW-0808">Transferase</keyword>
<dbReference type="InterPro" id="IPR001763">
    <property type="entry name" value="Rhodanese-like_dom"/>
</dbReference>
<dbReference type="SUPFAM" id="SSF69572">
    <property type="entry name" value="Activating enzymes of the ubiquitin-like proteins"/>
    <property type="match status" value="1"/>
</dbReference>
<evidence type="ECO:0000313" key="6">
    <source>
        <dbReference type="EMBL" id="RAV32331.1"/>
    </source>
</evidence>
<name>A0A364V6T4_9CORY</name>
<sequence length="375" mass="39516">MIPELTAADRARYARHLSLIGFGESAQRRLKGARVLVIGAGGLGSPVLLYLAAAGVGTITVLDADLVEASNLQRQVIHTESAEGMNKATSAAQAAHRLNSLIDVTALPELLTPDNAVRLFTEHDLVVDGSDNFATRYLSSDASEITHTPLVWATISQFQGQMSVFHPPEGPSLRDLFPEIPDPDSVPSCAVGGVLGALPGIIGAAMAIEAIKVLTGVGDPTIGRLVLFDVLDMRTREVAFSRDPGRAPVRELGSDTLAACASSLPVPQVSVQQLRTELQAGEPSGRPLLIDVREAHEREAEGSIPGAQHIPLDRLLSAGWGGVPKDKEDGDVVVYCRAGGRSATAVRALAPQAPEGTRLRSLAGGMLAWNLQQHS</sequence>
<keyword evidence="7" id="KW-1185">Reference proteome</keyword>
<dbReference type="PANTHER" id="PTHR10953">
    <property type="entry name" value="UBIQUITIN-ACTIVATING ENZYME E1"/>
    <property type="match status" value="1"/>
</dbReference>
<accession>A0A364V6T4</accession>
<dbReference type="GO" id="GO:0016779">
    <property type="term" value="F:nucleotidyltransferase activity"/>
    <property type="evidence" value="ECO:0007669"/>
    <property type="project" value="UniProtKB-KW"/>
</dbReference>
<dbReference type="FunFam" id="3.40.50.720:FF:000033">
    <property type="entry name" value="Adenylyltransferase and sulfurtransferase MOCS3"/>
    <property type="match status" value="1"/>
</dbReference>
<dbReference type="PROSITE" id="PS50206">
    <property type="entry name" value="RHODANESE_3"/>
    <property type="match status" value="1"/>
</dbReference>
<feature type="domain" description="Rhodanese" evidence="5">
    <location>
        <begin position="283"/>
        <end position="375"/>
    </location>
</feature>
<dbReference type="SMART" id="SM00450">
    <property type="entry name" value="RHOD"/>
    <property type="match status" value="1"/>
</dbReference>
<evidence type="ECO:0000259" key="5">
    <source>
        <dbReference type="PROSITE" id="PS50206"/>
    </source>
</evidence>
<keyword evidence="3" id="KW-0067">ATP-binding</keyword>
<dbReference type="Gene3D" id="3.40.50.720">
    <property type="entry name" value="NAD(P)-binding Rossmann-like Domain"/>
    <property type="match status" value="1"/>
</dbReference>
<evidence type="ECO:0000256" key="3">
    <source>
        <dbReference type="ARBA" id="ARBA00022840"/>
    </source>
</evidence>
<keyword evidence="4" id="KW-0472">Membrane</keyword>
<keyword evidence="4" id="KW-1133">Transmembrane helix</keyword>
<dbReference type="CDD" id="cd00158">
    <property type="entry name" value="RHOD"/>
    <property type="match status" value="1"/>
</dbReference>
<dbReference type="Pfam" id="PF00899">
    <property type="entry name" value="ThiF"/>
    <property type="match status" value="1"/>
</dbReference>
<evidence type="ECO:0000256" key="2">
    <source>
        <dbReference type="ARBA" id="ARBA00022741"/>
    </source>
</evidence>
<dbReference type="CDD" id="cd00757">
    <property type="entry name" value="ThiF_MoeB_HesA_family"/>
    <property type="match status" value="1"/>
</dbReference>
<proteinExistence type="predicted"/>
<dbReference type="GO" id="GO:0008146">
    <property type="term" value="F:sulfotransferase activity"/>
    <property type="evidence" value="ECO:0007669"/>
    <property type="project" value="TreeGrafter"/>
</dbReference>
<evidence type="ECO:0000256" key="1">
    <source>
        <dbReference type="ARBA" id="ARBA00022679"/>
    </source>
</evidence>
<dbReference type="InterPro" id="IPR045886">
    <property type="entry name" value="ThiF/MoeB/HesA"/>
</dbReference>